<dbReference type="CDD" id="cd10317">
    <property type="entry name" value="RGL4_C"/>
    <property type="match status" value="1"/>
</dbReference>
<protein>
    <recommendedName>
        <fullName evidence="1">Rhamnogalacturonan lyase domain-containing protein</fullName>
    </recommendedName>
</protein>
<dbReference type="SUPFAM" id="SSF49785">
    <property type="entry name" value="Galactose-binding domain-like"/>
    <property type="match status" value="1"/>
</dbReference>
<accession>A0AAD2DKP2</accession>
<dbReference type="InterPro" id="IPR008979">
    <property type="entry name" value="Galactose-bd-like_sf"/>
</dbReference>
<sequence length="236" mass="27334">MTNIKEAKKRLYNLVYDPPRNGPTLWEIGIPDWTAAEYFVPDPNPTLMNQLYINHGEKFRQYSLWDRYTELYPEQDLVYTVGVSNYQTNWYFARVNRKTGNKNYIPTTWKILFDLDDIDEQGNYTLQLALASATDAELQVRTNDPSTETPHFSTGLIGKDNSIARHGIHDSYWLHTITVPGSLLLTGTNIIFLTQSRGETPWRGIMYDYIRLEGSSESIDKLKQKHRNVSVPVRKP</sequence>
<name>A0AAD2DKP2_9LAMI</name>
<organism evidence="2 3">
    <name type="scientific">Fraxinus pennsylvanica</name>
    <dbReference type="NCBI Taxonomy" id="56036"/>
    <lineage>
        <taxon>Eukaryota</taxon>
        <taxon>Viridiplantae</taxon>
        <taxon>Streptophyta</taxon>
        <taxon>Embryophyta</taxon>
        <taxon>Tracheophyta</taxon>
        <taxon>Spermatophyta</taxon>
        <taxon>Magnoliopsida</taxon>
        <taxon>eudicotyledons</taxon>
        <taxon>Gunneridae</taxon>
        <taxon>Pentapetalae</taxon>
        <taxon>asterids</taxon>
        <taxon>lamiids</taxon>
        <taxon>Lamiales</taxon>
        <taxon>Oleaceae</taxon>
        <taxon>Oleeae</taxon>
        <taxon>Fraxinus</taxon>
    </lineage>
</organism>
<proteinExistence type="predicted"/>
<dbReference type="PANTHER" id="PTHR32018:SF6">
    <property type="entry name" value="RHAMNOGALACTURONAN ENDOLYASE"/>
    <property type="match status" value="1"/>
</dbReference>
<gene>
    <name evidence="2" type="ORF">FPE_LOCUS5602</name>
</gene>
<dbReference type="PANTHER" id="PTHR32018">
    <property type="entry name" value="RHAMNOGALACTURONATE LYASE FAMILY PROTEIN"/>
    <property type="match status" value="1"/>
</dbReference>
<dbReference type="AlphaFoldDB" id="A0AAD2DKP2"/>
<dbReference type="Gene3D" id="2.60.120.260">
    <property type="entry name" value="Galactose-binding domain-like"/>
    <property type="match status" value="1"/>
</dbReference>
<feature type="domain" description="Rhamnogalacturonan lyase" evidence="1">
    <location>
        <begin position="24"/>
        <end position="212"/>
    </location>
</feature>
<dbReference type="Pfam" id="PF14683">
    <property type="entry name" value="CBM-like"/>
    <property type="match status" value="1"/>
</dbReference>
<dbReference type="EMBL" id="OU503038">
    <property type="protein sequence ID" value="CAI9758172.1"/>
    <property type="molecule type" value="Genomic_DNA"/>
</dbReference>
<dbReference type="InterPro" id="IPR029411">
    <property type="entry name" value="RG-lyase_III"/>
</dbReference>
<keyword evidence="3" id="KW-1185">Reference proteome</keyword>
<evidence type="ECO:0000313" key="3">
    <source>
        <dbReference type="Proteomes" id="UP000834106"/>
    </source>
</evidence>
<dbReference type="Proteomes" id="UP000834106">
    <property type="component" value="Chromosome 3"/>
</dbReference>
<reference evidence="2" key="1">
    <citation type="submission" date="2023-05" db="EMBL/GenBank/DDBJ databases">
        <authorList>
            <person name="Huff M."/>
        </authorList>
    </citation>
    <scope>NUCLEOTIDE SEQUENCE</scope>
</reference>
<evidence type="ECO:0000313" key="2">
    <source>
        <dbReference type="EMBL" id="CAI9758172.1"/>
    </source>
</evidence>
<dbReference type="InterPro" id="IPR051850">
    <property type="entry name" value="Polysacch_Lyase_4"/>
</dbReference>
<evidence type="ECO:0000259" key="1">
    <source>
        <dbReference type="Pfam" id="PF14683"/>
    </source>
</evidence>